<proteinExistence type="predicted"/>
<protein>
    <submittedName>
        <fullName evidence="1">Uncharacterized protein</fullName>
    </submittedName>
</protein>
<dbReference type="Proteomes" id="UP000637239">
    <property type="component" value="Chromosome 1"/>
</dbReference>
<sequence length="138" mass="15150">MNRPLSEAAEVLRMKIKEMIPGAVEYDKSQLDDKSQPPKDIVFRKVGGGIKLYSGETLGILASHLVNEMNLGEGWGWNLAHFSEPKPIINNSKRMYLVPLSEGASLTPGGLLPEKSYTYITDQPTISSDTTVIFIASV</sequence>
<evidence type="ECO:0000313" key="1">
    <source>
        <dbReference type="EMBL" id="BCR83538.1"/>
    </source>
</evidence>
<evidence type="ECO:0000313" key="2">
    <source>
        <dbReference type="Proteomes" id="UP000637239"/>
    </source>
</evidence>
<gene>
    <name evidence="1" type="ORF">ACHE_10940A</name>
</gene>
<keyword evidence="2" id="KW-1185">Reference proteome</keyword>
<reference evidence="1" key="1">
    <citation type="submission" date="2021-01" db="EMBL/GenBank/DDBJ databases">
        <authorList>
            <consortium name="Aspergillus chevalieri M1 genome sequencing consortium"/>
            <person name="Kazuki M."/>
            <person name="Futagami T."/>
        </authorList>
    </citation>
    <scope>NUCLEOTIDE SEQUENCE</scope>
    <source>
        <strain evidence="1">M1</strain>
    </source>
</reference>
<organism evidence="1 2">
    <name type="scientific">Aspergillus chevalieri</name>
    <name type="common">Eurotium chevalieri</name>
    <dbReference type="NCBI Taxonomy" id="182096"/>
    <lineage>
        <taxon>Eukaryota</taxon>
        <taxon>Fungi</taxon>
        <taxon>Dikarya</taxon>
        <taxon>Ascomycota</taxon>
        <taxon>Pezizomycotina</taxon>
        <taxon>Eurotiomycetes</taxon>
        <taxon>Eurotiomycetidae</taxon>
        <taxon>Eurotiales</taxon>
        <taxon>Aspergillaceae</taxon>
        <taxon>Aspergillus</taxon>
        <taxon>Aspergillus subgen. Aspergillus</taxon>
    </lineage>
</organism>
<dbReference type="RefSeq" id="XP_043132060.1">
    <property type="nucleotide sequence ID" value="XM_043284853.1"/>
</dbReference>
<dbReference type="KEGG" id="ache:ACHE_10940A"/>
<reference evidence="1" key="2">
    <citation type="submission" date="2021-02" db="EMBL/GenBank/DDBJ databases">
        <title>Aspergillus chevalieri M1 genome sequence.</title>
        <authorList>
            <person name="Kadooka C."/>
            <person name="Mori K."/>
            <person name="Futagami T."/>
        </authorList>
    </citation>
    <scope>NUCLEOTIDE SEQUENCE</scope>
    <source>
        <strain evidence="1">M1</strain>
    </source>
</reference>
<name>A0A7R7ZIR6_ASPCH</name>
<accession>A0A7R7ZIR6</accession>
<dbReference type="AlphaFoldDB" id="A0A7R7ZIR6"/>
<dbReference type="GeneID" id="66977897"/>
<dbReference type="EMBL" id="AP024416">
    <property type="protein sequence ID" value="BCR83538.1"/>
    <property type="molecule type" value="Genomic_DNA"/>
</dbReference>